<dbReference type="SUPFAM" id="SSF56053">
    <property type="entry name" value="Ribosomal protein L6"/>
    <property type="match status" value="2"/>
</dbReference>
<keyword evidence="2 4" id="KW-0689">Ribosomal protein</keyword>
<dbReference type="PRINTS" id="PR00059">
    <property type="entry name" value="RIBOSOMALL6"/>
</dbReference>
<dbReference type="AlphaFoldDB" id="A0A2H0VFA3"/>
<evidence type="ECO:0000256" key="4">
    <source>
        <dbReference type="HAMAP-Rule" id="MF_01365"/>
    </source>
</evidence>
<dbReference type="EMBL" id="PFAH01000009">
    <property type="protein sequence ID" value="PIR97787.1"/>
    <property type="molecule type" value="Genomic_DNA"/>
</dbReference>
<dbReference type="Proteomes" id="UP000231466">
    <property type="component" value="Unassembled WGS sequence"/>
</dbReference>
<dbReference type="GO" id="GO:0022625">
    <property type="term" value="C:cytosolic large ribosomal subunit"/>
    <property type="evidence" value="ECO:0007669"/>
    <property type="project" value="UniProtKB-UniRule"/>
</dbReference>
<comment type="function">
    <text evidence="4 6">This protein binds to the 23S rRNA, and is important in its secondary structure. It is located near the subunit interface in the base of the L7/L12 stalk, and near the tRNA binding site of the peptidyltransferase center.</text>
</comment>
<evidence type="ECO:0000256" key="2">
    <source>
        <dbReference type="ARBA" id="ARBA00022980"/>
    </source>
</evidence>
<dbReference type="InterPro" id="IPR000702">
    <property type="entry name" value="Ribosomal_uL6-like"/>
</dbReference>
<evidence type="ECO:0000256" key="5">
    <source>
        <dbReference type="RuleBase" id="RU003869"/>
    </source>
</evidence>
<evidence type="ECO:0000256" key="1">
    <source>
        <dbReference type="ARBA" id="ARBA00009356"/>
    </source>
</evidence>
<sequence length="180" mass="19616">MSKIGKSPVNIPDGVTVELKEKELVIKGPNAILTVPMLEGIDVEIKDNFLVFQPKLINKQTKSNWGTMRSLAQSAIIGSKENYSKKLLIEGVGYRANMEGNTLVMNLGFSHPVKLHTPDGITIEVEGNSIKVSGASKALVGEVAANIRKFKKPEPYKGKGIRYENEIVRRKAGKKAVGTS</sequence>
<keyword evidence="3 4" id="KW-0687">Ribonucleoprotein</keyword>
<dbReference type="PANTHER" id="PTHR11655">
    <property type="entry name" value="60S/50S RIBOSOMAL PROTEIN L6/L9"/>
    <property type="match status" value="1"/>
</dbReference>
<feature type="domain" description="Large ribosomal subunit protein uL6 alpha-beta" evidence="7">
    <location>
        <begin position="91"/>
        <end position="163"/>
    </location>
</feature>
<gene>
    <name evidence="4" type="primary">rplF</name>
    <name evidence="8" type="ORF">COT89_02655</name>
</gene>
<keyword evidence="4 6" id="KW-0699">rRNA-binding</keyword>
<keyword evidence="4 6" id="KW-0694">RNA-binding</keyword>
<dbReference type="PROSITE" id="PS00525">
    <property type="entry name" value="RIBOSOMAL_L6_1"/>
    <property type="match status" value="1"/>
</dbReference>
<dbReference type="Gene3D" id="3.90.930.12">
    <property type="entry name" value="Ribosomal protein L6, alpha-beta domain"/>
    <property type="match status" value="2"/>
</dbReference>
<dbReference type="InterPro" id="IPR002358">
    <property type="entry name" value="Ribosomal_uL6_CS"/>
</dbReference>
<evidence type="ECO:0000256" key="3">
    <source>
        <dbReference type="ARBA" id="ARBA00023274"/>
    </source>
</evidence>
<name>A0A2H0VFA3_9BACT</name>
<comment type="similarity">
    <text evidence="1 4 5">Belongs to the universal ribosomal protein uL6 family.</text>
</comment>
<dbReference type="InterPro" id="IPR020040">
    <property type="entry name" value="Ribosomal_uL6_a/b-dom"/>
</dbReference>
<comment type="subunit">
    <text evidence="4">Part of the 50S ribosomal subunit.</text>
</comment>
<dbReference type="InterPro" id="IPR036789">
    <property type="entry name" value="Ribosomal_uL6-like_a/b-dom_sf"/>
</dbReference>
<evidence type="ECO:0000256" key="6">
    <source>
        <dbReference type="RuleBase" id="RU003870"/>
    </source>
</evidence>
<feature type="domain" description="Large ribosomal subunit protein uL6 alpha-beta" evidence="7">
    <location>
        <begin position="11"/>
        <end position="78"/>
    </location>
</feature>
<comment type="caution">
    <text evidence="8">The sequence shown here is derived from an EMBL/GenBank/DDBJ whole genome shotgun (WGS) entry which is preliminary data.</text>
</comment>
<dbReference type="GO" id="GO:0003735">
    <property type="term" value="F:structural constituent of ribosome"/>
    <property type="evidence" value="ECO:0007669"/>
    <property type="project" value="UniProtKB-UniRule"/>
</dbReference>
<dbReference type="Pfam" id="PF00347">
    <property type="entry name" value="Ribosomal_L6"/>
    <property type="match status" value="2"/>
</dbReference>
<evidence type="ECO:0000313" key="8">
    <source>
        <dbReference type="EMBL" id="PIR97787.1"/>
    </source>
</evidence>
<organism evidence="8 9">
    <name type="scientific">Candidatus Colwellbacteria bacterium CG10_big_fil_rev_8_21_14_0_10_42_22</name>
    <dbReference type="NCBI Taxonomy" id="1974540"/>
    <lineage>
        <taxon>Bacteria</taxon>
        <taxon>Candidatus Colwelliibacteriota</taxon>
    </lineage>
</organism>
<dbReference type="FunFam" id="3.90.930.12:FF:000001">
    <property type="entry name" value="50S ribosomal protein L6"/>
    <property type="match status" value="1"/>
</dbReference>
<dbReference type="GO" id="GO:0002181">
    <property type="term" value="P:cytoplasmic translation"/>
    <property type="evidence" value="ECO:0007669"/>
    <property type="project" value="TreeGrafter"/>
</dbReference>
<dbReference type="InterPro" id="IPR019906">
    <property type="entry name" value="Ribosomal_uL6_bac-type"/>
</dbReference>
<dbReference type="NCBIfam" id="TIGR03654">
    <property type="entry name" value="L6_bact"/>
    <property type="match status" value="1"/>
</dbReference>
<evidence type="ECO:0000313" key="9">
    <source>
        <dbReference type="Proteomes" id="UP000231466"/>
    </source>
</evidence>
<reference evidence="9" key="1">
    <citation type="submission" date="2017-09" db="EMBL/GenBank/DDBJ databases">
        <title>Depth-based differentiation of microbial function through sediment-hosted aquifers and enrichment of novel symbionts in the deep terrestrial subsurface.</title>
        <authorList>
            <person name="Probst A.J."/>
            <person name="Ladd B."/>
            <person name="Jarett J.K."/>
            <person name="Geller-Mcgrath D.E."/>
            <person name="Sieber C.M.K."/>
            <person name="Emerson J.B."/>
            <person name="Anantharaman K."/>
            <person name="Thomas B.C."/>
            <person name="Malmstrom R."/>
            <person name="Stieglmeier M."/>
            <person name="Klingl A."/>
            <person name="Woyke T."/>
            <person name="Ryan C.M."/>
            <person name="Banfield J.F."/>
        </authorList>
    </citation>
    <scope>NUCLEOTIDE SEQUENCE [LARGE SCALE GENOMIC DNA]</scope>
</reference>
<evidence type="ECO:0000259" key="7">
    <source>
        <dbReference type="Pfam" id="PF00347"/>
    </source>
</evidence>
<accession>A0A2H0VFA3</accession>
<dbReference type="HAMAP" id="MF_01365_B">
    <property type="entry name" value="Ribosomal_uL6_B"/>
    <property type="match status" value="1"/>
</dbReference>
<protein>
    <recommendedName>
        <fullName evidence="4">Large ribosomal subunit protein uL6</fullName>
    </recommendedName>
</protein>
<proteinExistence type="inferred from homology"/>
<dbReference type="GO" id="GO:0019843">
    <property type="term" value="F:rRNA binding"/>
    <property type="evidence" value="ECO:0007669"/>
    <property type="project" value="UniProtKB-UniRule"/>
</dbReference>
<dbReference type="PIRSF" id="PIRSF002162">
    <property type="entry name" value="Ribosomal_L6"/>
    <property type="match status" value="1"/>
</dbReference>
<dbReference type="PANTHER" id="PTHR11655:SF14">
    <property type="entry name" value="LARGE RIBOSOMAL SUBUNIT PROTEIN UL6M"/>
    <property type="match status" value="1"/>
</dbReference>